<organism evidence="1 2">
    <name type="scientific">Klebsiella pneumoniae</name>
    <dbReference type="NCBI Taxonomy" id="573"/>
    <lineage>
        <taxon>Bacteria</taxon>
        <taxon>Pseudomonadati</taxon>
        <taxon>Pseudomonadota</taxon>
        <taxon>Gammaproteobacteria</taxon>
        <taxon>Enterobacterales</taxon>
        <taxon>Enterobacteriaceae</taxon>
        <taxon>Klebsiella/Raoultella group</taxon>
        <taxon>Klebsiella</taxon>
        <taxon>Klebsiella pneumoniae complex</taxon>
    </lineage>
</organism>
<proteinExistence type="predicted"/>
<dbReference type="AlphaFoldDB" id="A0A377UYE1"/>
<name>A0A377UYE1_KLEPN</name>
<gene>
    <name evidence="1" type="ORF">NCTC13443_01330</name>
</gene>
<reference evidence="1 2" key="1">
    <citation type="submission" date="2018-06" db="EMBL/GenBank/DDBJ databases">
        <authorList>
            <consortium name="Pathogen Informatics"/>
            <person name="Doyle S."/>
        </authorList>
    </citation>
    <scope>NUCLEOTIDE SEQUENCE [LARGE SCALE GENOMIC DNA]</scope>
    <source>
        <strain evidence="1 2">NCTC13443</strain>
    </source>
</reference>
<dbReference type="EMBL" id="UGKT01000001">
    <property type="protein sequence ID" value="STT01029.1"/>
    <property type="molecule type" value="Genomic_DNA"/>
</dbReference>
<accession>A0A377UYE1</accession>
<sequence length="54" mass="6187">MGNRMWMIRGDGGKLYDDFRDKQIVGIGWSQLAPLVKPGLSRAQLLALYRRQIP</sequence>
<protein>
    <submittedName>
        <fullName evidence="1">Uncharacterized protein</fullName>
    </submittedName>
</protein>
<evidence type="ECO:0000313" key="2">
    <source>
        <dbReference type="Proteomes" id="UP000255518"/>
    </source>
</evidence>
<dbReference type="Proteomes" id="UP000255518">
    <property type="component" value="Unassembled WGS sequence"/>
</dbReference>
<evidence type="ECO:0000313" key="1">
    <source>
        <dbReference type="EMBL" id="STT01029.1"/>
    </source>
</evidence>